<dbReference type="Gene3D" id="3.40.50.1820">
    <property type="entry name" value="alpha/beta hydrolase"/>
    <property type="match status" value="1"/>
</dbReference>
<feature type="domain" description="Ketosynthase family 3 (KS3)" evidence="7">
    <location>
        <begin position="1"/>
        <end position="332"/>
    </location>
</feature>
<dbReference type="PROSITE" id="PS52019">
    <property type="entry name" value="PKS_MFAS_DH"/>
    <property type="match status" value="1"/>
</dbReference>
<dbReference type="SUPFAM" id="SSF47336">
    <property type="entry name" value="ACP-like"/>
    <property type="match status" value="1"/>
</dbReference>
<keyword evidence="3" id="KW-0808">Transferase</keyword>
<dbReference type="InterPro" id="IPR014030">
    <property type="entry name" value="Ketoacyl_synth_N"/>
</dbReference>
<dbReference type="InterPro" id="IPR013968">
    <property type="entry name" value="PKS_KR"/>
</dbReference>
<evidence type="ECO:0000259" key="7">
    <source>
        <dbReference type="PROSITE" id="PS52004"/>
    </source>
</evidence>
<feature type="region of interest" description="C-terminal hotdog fold" evidence="5">
    <location>
        <begin position="908"/>
        <end position="1056"/>
    </location>
</feature>
<dbReference type="InterPro" id="IPR016035">
    <property type="entry name" value="Acyl_Trfase/lysoPLipase"/>
</dbReference>
<dbReference type="SUPFAM" id="SSF51735">
    <property type="entry name" value="NAD(P)-binding Rossmann-fold domains"/>
    <property type="match status" value="2"/>
</dbReference>
<dbReference type="InterPro" id="IPR009081">
    <property type="entry name" value="PP-bd_ACP"/>
</dbReference>
<evidence type="ECO:0000259" key="8">
    <source>
        <dbReference type="PROSITE" id="PS52019"/>
    </source>
</evidence>
<dbReference type="InterPro" id="IPR020841">
    <property type="entry name" value="PKS_Beta-ketoAc_synthase_dom"/>
</dbReference>
<keyword evidence="1" id="KW-0596">Phosphopantetheine</keyword>
<feature type="domain" description="PKS/mFAS DH" evidence="8">
    <location>
        <begin position="770"/>
        <end position="1056"/>
    </location>
</feature>
<dbReference type="GO" id="GO:0004315">
    <property type="term" value="F:3-oxoacyl-[acyl-carrier-protein] synthase activity"/>
    <property type="evidence" value="ECO:0007669"/>
    <property type="project" value="InterPro"/>
</dbReference>
<organism evidence="9 10">
    <name type="scientific">Glossina austeni</name>
    <name type="common">Savannah tsetse fly</name>
    <dbReference type="NCBI Taxonomy" id="7395"/>
    <lineage>
        <taxon>Eukaryota</taxon>
        <taxon>Metazoa</taxon>
        <taxon>Ecdysozoa</taxon>
        <taxon>Arthropoda</taxon>
        <taxon>Hexapoda</taxon>
        <taxon>Insecta</taxon>
        <taxon>Pterygota</taxon>
        <taxon>Neoptera</taxon>
        <taxon>Endopterygota</taxon>
        <taxon>Diptera</taxon>
        <taxon>Brachycera</taxon>
        <taxon>Muscomorpha</taxon>
        <taxon>Hippoboscoidea</taxon>
        <taxon>Glossinidae</taxon>
        <taxon>Glossina</taxon>
    </lineage>
</organism>
<dbReference type="Pfam" id="PF02801">
    <property type="entry name" value="Ketoacyl-synt_C"/>
    <property type="match status" value="1"/>
</dbReference>
<dbReference type="Gene3D" id="3.40.366.10">
    <property type="entry name" value="Malonyl-Coenzyme A Acyl Carrier Protein, domain 2"/>
    <property type="match status" value="1"/>
</dbReference>
<dbReference type="UniPathway" id="UPA00094"/>
<dbReference type="VEuPathDB" id="VectorBase:GAUT010051"/>
<evidence type="ECO:0000259" key="6">
    <source>
        <dbReference type="PROSITE" id="PS50075"/>
    </source>
</evidence>
<dbReference type="InterPro" id="IPR049552">
    <property type="entry name" value="PKS_DH_N"/>
</dbReference>
<dbReference type="Pfam" id="PF16197">
    <property type="entry name" value="KAsynt_C_assoc"/>
    <property type="match status" value="1"/>
</dbReference>
<dbReference type="PANTHER" id="PTHR43775:SF23">
    <property type="entry name" value="FATTY ACID SYNTHASE 3"/>
    <property type="match status" value="1"/>
</dbReference>
<dbReference type="Pfam" id="PF21089">
    <property type="entry name" value="PKS_DH_N"/>
    <property type="match status" value="1"/>
</dbReference>
<dbReference type="CDD" id="cd05195">
    <property type="entry name" value="enoyl_red"/>
    <property type="match status" value="1"/>
</dbReference>
<dbReference type="InterPro" id="IPR049391">
    <property type="entry name" value="FAS_pseudo-KR"/>
</dbReference>
<dbReference type="Gene3D" id="3.30.70.3290">
    <property type="match status" value="1"/>
</dbReference>
<dbReference type="SMART" id="SM00829">
    <property type="entry name" value="PKS_ER"/>
    <property type="match status" value="1"/>
</dbReference>
<dbReference type="InterPro" id="IPR011032">
    <property type="entry name" value="GroES-like_sf"/>
</dbReference>
<dbReference type="InterPro" id="IPR042104">
    <property type="entry name" value="PKS_dehydratase_sf"/>
</dbReference>
<sequence length="2296" mass="255625">MDPQTRMLIEIAYEAVIDAGVNPKSLRGTKTGVYIGACVSESEKTWFYEKVSSGGFGITGCSRAMLPNRISYSLGLEGPSFLLDTACSSSMYALDNAFTAFRNGEIDAAIIGASNLCLHPFVTLQFARLGVLAADGYCRPFDQNASGYTRSETISCLFLQRKRDANRVYASIVYSKTNCDGYKPEGITYPSGKLQEKLLREFYQEVDVCPEELGYLEAHSTGTRAGDPEECCAIDNVLCSQRSTPLLVGSVKSNIGHAEPASGVSSLAKACFAFETGKIAPNINFTEIKSEISALAEGRLIVVKDITNLEKPYIGVSSFGFGGANAHALLKAFDKSKINHGVPDDDLPRLITWAGRTEESVNVILDSIQEKPLDAEFISLLHNIQNEDVTGLVFRGYGIFAKDGNMSAKCLAKDVHHYSGIKRPIVWVFSGMGSQWTEMGSSLMAIPKFRESVERCQKVLESKGLNLIKILTSTDATIFDNILHSFVGIAAIQIGLVDLLRSLNIQPDYIIGHSVGELGCGYADDAFTPEQMVLAAYYRGKVSLDIEKIKGSMAAIGMGYKKIVNMLPDKIEVACHNSADSCTISGPAEDVEKFVNELKSRGIFAKEVPCSNIAYHSRYIAHMGPQLLKYLKKIIPNPKPRSSKWLSSSVPESDWHQEGRNLCSAEYHTNNLLNSVLFEETFALLPNNALTIEIAPHGLLQAILKRSMVNGVHISLTQRGNKTNDVFFLSAIGKLFANGVVFPTANLYPKVEFPVSRGTAGISSLIRWDHSEDWFVTKYENMKTKSKGERSYTVNLGSDEEEFLSGHVIDGKVLIPAICYLRYVWETFSLMYHGPSYMEVPVEFEEVKFLRATSISPNDSVELNVMIHYGTGNFEITESGALVVTGRITEIERPSPPEVYEFIEESVFPTLCQKDFYKELRLRGYHYSGSFRAVREARGDGLHGKVEWNYNWVTFIDAMLQIQIVGTDSRTLLLPTSMRKLRISGLHHVNSVTKMDPENRVFEVYVDRKHNRIVSGGIEIVGLHASPVQRRKSPGIPILERYQFVSHFPAPTLSIQDAVRFCVQLALENSTVLKIKTVELDTDGHFPIIENFVEAIEDLPLVTGDYVFLSNQVLEDIPKVVHVEDGKLLTQKNCHFIIISALCGELNELALTQAPKSLVERGYLVVRISNSSGKINLKIPDDLKMVADLPIENTDEIILLLQCRGSKKFSLEPTVVEISESDKEFTWLVQLQQSIKNKTPTVVYAYNEKLNGVIGLVNCLRKEPDGQLITCFFINDKSAPAFNINEPFYATQYALGLAVNVYQNGKWGSYRHLLLNFDIHSAPRKDHVYGNVLQRGDLSSLRWFEGPLKPEDCDIKIAYSSVNFRDIMLATGRLAVELYGDSRLDQNCVLGFEYSGIHMKTGNRIMSMVVKGGVGSYVEKPSRLIWDVPDNWSLKDAATVPVVYITVYYAFFMVSDIRKGKSILIHAGTGGIGLAAIRVALAYNLEVFTTCSNAQKKQFLLDTFPQLKETHIGNSRDTSFERMIIRETNGKGVDFVLNSLSEDKLLASVRCLGITGHFLEIGKFDMANDTKLGMSCFLKEIKFNAVLADRLLIASDEEVAHLKALIDNDIANGIIQPLPATVFQAHEIEQAFRHMVGGKHIGKVVIQVREDPKSEFTMPVKVVKQVYFDPNLSFIIPGGLGGFGLELADWMALRGARKLVLSSSRGLTNGYQRYRIALWKTYGCEVLISTSNICTYEGCRNLLKEANNMAPVGGIFNLAVTLQDAIFLNQTKEKFVKSFEPKAVATKYLDELSRVMCPKLEHFVVFSSVSCGRGNAGQTNYGMANSVMERIIEDRLKSGFPAKAIQWGAVGEVGLVANMVEDKIDIDIGGTLQQRISSCLQELDTLLTAPAAVVASMVVADKRAGRSGNENIIQSVMNIMGIRDIKSVSLGTTLSEMGMDSLMAIEIKQTLERNFDLALTPQDLRALTFQKLQEYEDARQRENNETAKMIFASEDSNQGIKLLLRNLGDETRCNEVMIDLQSDTLQLATLPTIMIPGIEGTAGQVWYKMAKNINSKVNMLQFHRFAELNSIKDIAEACYEDVKTVLKANRQFYIVAYSYGAFIALELVAMLEKAGFDGQLLLIDGAPHFLTKLTHLHLGERITDNDLYDLLLSIIVQEIFPEDIKELLEQQFDELPTIEQKMEKFDEYIAKQSVYSTDYSKAMIHAMFRRISSVITYDLKNFEPINTPITLIRPTEVALQDIDENYCLQETTKGSVVVKIIEGSHTSMLDNPLLPKLINDFNPSLMDLKDFEKTLK</sequence>
<dbReference type="Gene3D" id="3.40.47.10">
    <property type="match status" value="1"/>
</dbReference>
<keyword evidence="4" id="KW-0511">Multifunctional enzyme</keyword>
<evidence type="ECO:0000256" key="2">
    <source>
        <dbReference type="ARBA" id="ARBA00022553"/>
    </source>
</evidence>
<dbReference type="SUPFAM" id="SSF53901">
    <property type="entry name" value="Thiolase-like"/>
    <property type="match status" value="1"/>
</dbReference>
<dbReference type="GO" id="GO:0031177">
    <property type="term" value="F:phosphopantetheine binding"/>
    <property type="evidence" value="ECO:0007669"/>
    <property type="project" value="InterPro"/>
</dbReference>
<evidence type="ECO:0000313" key="9">
    <source>
        <dbReference type="EnsemblMetazoa" id="GAUT010051-PA"/>
    </source>
</evidence>
<dbReference type="Pfam" id="PF08659">
    <property type="entry name" value="KR"/>
    <property type="match status" value="1"/>
</dbReference>
<evidence type="ECO:0000313" key="10">
    <source>
        <dbReference type="Proteomes" id="UP000078200"/>
    </source>
</evidence>
<dbReference type="GO" id="GO:0004312">
    <property type="term" value="F:fatty acid synthase activity"/>
    <property type="evidence" value="ECO:0007669"/>
    <property type="project" value="TreeGrafter"/>
</dbReference>
<feature type="region of interest" description="N-terminal hotdog fold" evidence="5">
    <location>
        <begin position="770"/>
        <end position="896"/>
    </location>
</feature>
<dbReference type="Pfam" id="PF00109">
    <property type="entry name" value="ketoacyl-synt"/>
    <property type="match status" value="1"/>
</dbReference>
<dbReference type="InterPro" id="IPR036291">
    <property type="entry name" value="NAD(P)-bd_dom_sf"/>
</dbReference>
<keyword evidence="2" id="KW-0597">Phosphoprotein</keyword>
<dbReference type="GO" id="GO:0006633">
    <property type="term" value="P:fatty acid biosynthetic process"/>
    <property type="evidence" value="ECO:0007669"/>
    <property type="project" value="UniProtKB-UniPathway"/>
</dbReference>
<dbReference type="Pfam" id="PF21149">
    <property type="entry name" value="FAS_pseudo-KR"/>
    <property type="match status" value="1"/>
</dbReference>
<dbReference type="Pfam" id="PF00698">
    <property type="entry name" value="Acyl_transf_1"/>
    <property type="match status" value="1"/>
</dbReference>
<dbReference type="SMART" id="SM00822">
    <property type="entry name" value="PKS_KR"/>
    <property type="match status" value="1"/>
</dbReference>
<protein>
    <submittedName>
        <fullName evidence="9">Uncharacterized protein</fullName>
    </submittedName>
</protein>
<dbReference type="InterPro" id="IPR032821">
    <property type="entry name" value="PKS_assoc"/>
</dbReference>
<name>A0A1A9UN37_GLOAU</name>
<dbReference type="InterPro" id="IPR020806">
    <property type="entry name" value="PKS_PP-bd"/>
</dbReference>
<reference evidence="9" key="1">
    <citation type="submission" date="2020-05" db="UniProtKB">
        <authorList>
            <consortium name="EnsemblMetazoa"/>
        </authorList>
    </citation>
    <scope>IDENTIFICATION</scope>
    <source>
        <strain evidence="9">TTRI</strain>
    </source>
</reference>
<dbReference type="SUPFAM" id="SSF50129">
    <property type="entry name" value="GroES-like"/>
    <property type="match status" value="1"/>
</dbReference>
<dbReference type="InterPro" id="IPR018201">
    <property type="entry name" value="Ketoacyl_synth_AS"/>
</dbReference>
<dbReference type="InterPro" id="IPR029058">
    <property type="entry name" value="AB_hydrolase_fold"/>
</dbReference>
<dbReference type="Gene3D" id="3.40.50.720">
    <property type="entry name" value="NAD(P)-binding Rossmann-like Domain"/>
    <property type="match status" value="1"/>
</dbReference>
<proteinExistence type="predicted"/>
<dbReference type="InterPro" id="IPR016036">
    <property type="entry name" value="Malonyl_transacylase_ACP-bd"/>
</dbReference>
<dbReference type="PANTHER" id="PTHR43775">
    <property type="entry name" value="FATTY ACID SYNTHASE"/>
    <property type="match status" value="1"/>
</dbReference>
<dbReference type="Pfam" id="PF13602">
    <property type="entry name" value="ADH_zinc_N_2"/>
    <property type="match status" value="1"/>
</dbReference>
<dbReference type="GO" id="GO:0016491">
    <property type="term" value="F:oxidoreductase activity"/>
    <property type="evidence" value="ECO:0007669"/>
    <property type="project" value="InterPro"/>
</dbReference>
<keyword evidence="10" id="KW-1185">Reference proteome</keyword>
<evidence type="ECO:0000256" key="4">
    <source>
        <dbReference type="ARBA" id="ARBA00023268"/>
    </source>
</evidence>
<feature type="domain" description="Carrier" evidence="6">
    <location>
        <begin position="1906"/>
        <end position="1983"/>
    </location>
</feature>
<dbReference type="InterPro" id="IPR014043">
    <property type="entry name" value="Acyl_transferase_dom"/>
</dbReference>
<dbReference type="SMART" id="SM00823">
    <property type="entry name" value="PKS_PP"/>
    <property type="match status" value="1"/>
</dbReference>
<dbReference type="PROSITE" id="PS00606">
    <property type="entry name" value="KS3_1"/>
    <property type="match status" value="1"/>
</dbReference>
<dbReference type="InterPro" id="IPR049900">
    <property type="entry name" value="PKS_mFAS_DH"/>
</dbReference>
<dbReference type="SMART" id="SM00827">
    <property type="entry name" value="PKS_AT"/>
    <property type="match status" value="1"/>
</dbReference>
<dbReference type="Gene3D" id="1.10.1200.10">
    <property type="entry name" value="ACP-like"/>
    <property type="match status" value="1"/>
</dbReference>
<dbReference type="CDD" id="cd00833">
    <property type="entry name" value="PKS"/>
    <property type="match status" value="1"/>
</dbReference>
<dbReference type="InterPro" id="IPR057326">
    <property type="entry name" value="KR_dom"/>
</dbReference>
<feature type="active site" description="Proton acceptor; for dehydratase activity" evidence="5">
    <location>
        <position position="807"/>
    </location>
</feature>
<evidence type="ECO:0000256" key="5">
    <source>
        <dbReference type="PROSITE-ProRule" id="PRU01363"/>
    </source>
</evidence>
<dbReference type="InterPro" id="IPR001227">
    <property type="entry name" value="Ac_transferase_dom_sf"/>
</dbReference>
<dbReference type="Pfam" id="PF00550">
    <property type="entry name" value="PP-binding"/>
    <property type="match status" value="1"/>
</dbReference>
<dbReference type="InterPro" id="IPR020843">
    <property type="entry name" value="ER"/>
</dbReference>
<dbReference type="SUPFAM" id="SSF52151">
    <property type="entry name" value="FabD/lysophospholipase-like"/>
    <property type="match status" value="1"/>
</dbReference>
<evidence type="ECO:0000256" key="1">
    <source>
        <dbReference type="ARBA" id="ARBA00022450"/>
    </source>
</evidence>
<dbReference type="SUPFAM" id="SSF55048">
    <property type="entry name" value="Probable ACP-binding domain of malonyl-CoA ACP transacylase"/>
    <property type="match status" value="1"/>
</dbReference>
<evidence type="ECO:0000256" key="3">
    <source>
        <dbReference type="ARBA" id="ARBA00022679"/>
    </source>
</evidence>
<accession>A0A1A9UN37</accession>
<feature type="active site" description="Proton donor; for dehydratase activity" evidence="5">
    <location>
        <position position="957"/>
    </location>
</feature>
<dbReference type="SMART" id="SM00825">
    <property type="entry name" value="PKS_KS"/>
    <property type="match status" value="1"/>
</dbReference>
<dbReference type="InterPro" id="IPR016039">
    <property type="entry name" value="Thiolase-like"/>
</dbReference>
<dbReference type="PROSITE" id="PS50075">
    <property type="entry name" value="CARRIER"/>
    <property type="match status" value="1"/>
</dbReference>
<dbReference type="STRING" id="7395.A0A1A9UN37"/>
<dbReference type="PROSITE" id="PS52004">
    <property type="entry name" value="KS3_2"/>
    <property type="match status" value="1"/>
</dbReference>
<dbReference type="SUPFAM" id="SSF53474">
    <property type="entry name" value="alpha/beta-Hydrolases"/>
    <property type="match status" value="1"/>
</dbReference>
<dbReference type="InterPro" id="IPR014031">
    <property type="entry name" value="Ketoacyl_synth_C"/>
</dbReference>
<dbReference type="Gene3D" id="3.90.180.10">
    <property type="entry name" value="Medium-chain alcohol dehydrogenases, catalytic domain"/>
    <property type="match status" value="1"/>
</dbReference>
<dbReference type="EnsemblMetazoa" id="GAUT010051-RA">
    <property type="protein sequence ID" value="GAUT010051-PA"/>
    <property type="gene ID" value="GAUT010051"/>
</dbReference>
<dbReference type="InterPro" id="IPR050091">
    <property type="entry name" value="PKS_NRPS_Biosynth_Enz"/>
</dbReference>
<dbReference type="InterPro" id="IPR036736">
    <property type="entry name" value="ACP-like_sf"/>
</dbReference>
<dbReference type="Proteomes" id="UP000078200">
    <property type="component" value="Unassembled WGS sequence"/>
</dbReference>
<dbReference type="Gene3D" id="3.10.129.110">
    <property type="entry name" value="Polyketide synthase dehydratase"/>
    <property type="match status" value="1"/>
</dbReference>